<dbReference type="KEGG" id="vg:19738077"/>
<dbReference type="EMBL" id="KJ859677">
    <property type="protein sequence ID" value="AID46811.1"/>
    <property type="molecule type" value="Genomic_DNA"/>
</dbReference>
<evidence type="ECO:0000256" key="1">
    <source>
        <dbReference type="SAM" id="Phobius"/>
    </source>
</evidence>
<protein>
    <submittedName>
        <fullName evidence="2">Uncharacterized protein</fullName>
    </submittedName>
</protein>
<proteinExistence type="predicted"/>
<evidence type="ECO:0000313" key="2">
    <source>
        <dbReference type="EMBL" id="AID46811.1"/>
    </source>
</evidence>
<sequence>MERLSIIVMILLMINLMVSIILTYKIINILNKVTVCYNINKEL</sequence>
<keyword evidence="1" id="KW-0472">Membrane</keyword>
<keyword evidence="1" id="KW-0812">Transmembrane</keyword>
<reference evidence="2 3" key="1">
    <citation type="journal article" date="2014" name="BMC Genomics">
        <title>The complete genome sequences of poxviruses isolated from a penguin and a pigeon in South Africa and comparison to other sequenced avipoxviruses.</title>
        <authorList>
            <person name="Offerman K."/>
            <person name="Carulei O."/>
            <person name="van der Walt A.P."/>
            <person name="Douglass N."/>
            <person name="Williamson A.L."/>
        </authorList>
    </citation>
    <scope>NUCLEOTIDE SEQUENCE [LARGE SCALE GENOMIC DNA]</scope>
    <source>
        <strain evidence="2">PSan92</strain>
    </source>
</reference>
<dbReference type="RefSeq" id="YP_009046069.1">
    <property type="nucleotide sequence ID" value="NC_024446.1"/>
</dbReference>
<name>A0A068EF80_9POXV</name>
<dbReference type="Proteomes" id="UP000140838">
    <property type="component" value="Genome"/>
</dbReference>
<gene>
    <name evidence="2" type="ORF">pepv_073</name>
</gene>
<evidence type="ECO:0000313" key="3">
    <source>
        <dbReference type="Proteomes" id="UP000140838"/>
    </source>
</evidence>
<keyword evidence="3" id="KW-1185">Reference proteome</keyword>
<feature type="transmembrane region" description="Helical" evidence="1">
    <location>
        <begin position="6"/>
        <end position="24"/>
    </location>
</feature>
<keyword evidence="1" id="KW-1133">Transmembrane helix</keyword>
<organism evidence="2 3">
    <name type="scientific">Penguinpox virus</name>
    <dbReference type="NCBI Taxonomy" id="648998"/>
    <lineage>
        <taxon>Viruses</taxon>
        <taxon>Varidnaviria</taxon>
        <taxon>Bamfordvirae</taxon>
        <taxon>Nucleocytoviricota</taxon>
        <taxon>Pokkesviricetes</taxon>
        <taxon>Chitovirales</taxon>
        <taxon>Poxviridae</taxon>
        <taxon>Chordopoxvirinae</taxon>
        <taxon>Avipoxvirus</taxon>
        <taxon>Avipoxvirus penguinpox</taxon>
    </lineage>
</organism>
<dbReference type="GeneID" id="19738077"/>
<accession>A0A068EF80</accession>